<keyword evidence="7" id="KW-1185">Reference proteome</keyword>
<dbReference type="Pfam" id="PF03723">
    <property type="entry name" value="Hemocyanin_C"/>
    <property type="match status" value="1"/>
</dbReference>
<evidence type="ECO:0000259" key="4">
    <source>
        <dbReference type="Pfam" id="PF03722"/>
    </source>
</evidence>
<dbReference type="AlphaFoldDB" id="A0A1I8PQQ2"/>
<organism evidence="6 7">
    <name type="scientific">Stomoxys calcitrans</name>
    <name type="common">Stable fly</name>
    <name type="synonym">Conops calcitrans</name>
    <dbReference type="NCBI Taxonomy" id="35570"/>
    <lineage>
        <taxon>Eukaryota</taxon>
        <taxon>Metazoa</taxon>
        <taxon>Ecdysozoa</taxon>
        <taxon>Arthropoda</taxon>
        <taxon>Hexapoda</taxon>
        <taxon>Insecta</taxon>
        <taxon>Pterygota</taxon>
        <taxon>Neoptera</taxon>
        <taxon>Endopterygota</taxon>
        <taxon>Diptera</taxon>
        <taxon>Brachycera</taxon>
        <taxon>Muscomorpha</taxon>
        <taxon>Muscoidea</taxon>
        <taxon>Muscidae</taxon>
        <taxon>Stomoxys</taxon>
    </lineage>
</organism>
<dbReference type="InterPro" id="IPR037020">
    <property type="entry name" value="Hemocyanin_C_sf"/>
</dbReference>
<dbReference type="InterPro" id="IPR013788">
    <property type="entry name" value="Hemocyanin/hexamerin"/>
</dbReference>
<dbReference type="InterPro" id="IPR005204">
    <property type="entry name" value="Hemocyanin_N"/>
</dbReference>
<feature type="domain" description="Hemocyanin N-terminal" evidence="4">
    <location>
        <begin position="28"/>
        <end position="152"/>
    </location>
</feature>
<evidence type="ECO:0000256" key="2">
    <source>
        <dbReference type="SAM" id="SignalP"/>
    </source>
</evidence>
<dbReference type="EnsemblMetazoa" id="SCAU010221-RA">
    <property type="protein sequence ID" value="SCAU010221-PA"/>
    <property type="gene ID" value="SCAU010221"/>
</dbReference>
<feature type="domain" description="Hemocyanin C-terminal" evidence="5">
    <location>
        <begin position="482"/>
        <end position="723"/>
    </location>
</feature>
<dbReference type="Gene3D" id="2.60.40.1520">
    <property type="entry name" value="Hemocyanin, C-terminal domain"/>
    <property type="match status" value="1"/>
</dbReference>
<name>A0A1I8PQQ2_STOCA</name>
<feature type="signal peptide" evidence="2">
    <location>
        <begin position="1"/>
        <end position="16"/>
    </location>
</feature>
<dbReference type="Pfam" id="PF03722">
    <property type="entry name" value="Hemocyanin_N"/>
    <property type="match status" value="1"/>
</dbReference>
<dbReference type="Proteomes" id="UP000095300">
    <property type="component" value="Unassembled WGS sequence"/>
</dbReference>
<keyword evidence="2" id="KW-0732">Signal</keyword>
<evidence type="ECO:0000256" key="1">
    <source>
        <dbReference type="ARBA" id="ARBA00022761"/>
    </source>
</evidence>
<dbReference type="Pfam" id="PF00372">
    <property type="entry name" value="Hemocyanin_M"/>
    <property type="match status" value="1"/>
</dbReference>
<evidence type="ECO:0000259" key="5">
    <source>
        <dbReference type="Pfam" id="PF03723"/>
    </source>
</evidence>
<proteinExistence type="predicted"/>
<accession>A0A1I8PQQ2</accession>
<feature type="domain" description="Hemocyanin middle" evidence="3">
    <location>
        <begin position="157"/>
        <end position="473"/>
    </location>
</feature>
<dbReference type="GO" id="GO:0097009">
    <property type="term" value="P:energy homeostasis"/>
    <property type="evidence" value="ECO:0007669"/>
    <property type="project" value="UniProtKB-ARBA"/>
</dbReference>
<dbReference type="VEuPathDB" id="VectorBase:SCAU010221"/>
<dbReference type="PROSITE" id="PS00210">
    <property type="entry name" value="HEMOCYANIN_2"/>
    <property type="match status" value="1"/>
</dbReference>
<evidence type="ECO:0000313" key="6">
    <source>
        <dbReference type="EnsemblMetazoa" id="SCAU010221-PA"/>
    </source>
</evidence>
<dbReference type="Gene3D" id="1.10.1280.10">
    <property type="entry name" value="Di-copper center containing domain from catechol oxidase"/>
    <property type="match status" value="1"/>
</dbReference>
<dbReference type="PANTHER" id="PTHR11511:SF5">
    <property type="entry name" value="FAT-BODY PROTEIN 1-RELATED"/>
    <property type="match status" value="1"/>
</dbReference>
<dbReference type="GO" id="GO:0045735">
    <property type="term" value="F:nutrient reservoir activity"/>
    <property type="evidence" value="ECO:0007669"/>
    <property type="project" value="UniProtKB-KW"/>
</dbReference>
<dbReference type="InterPro" id="IPR008922">
    <property type="entry name" value="Di-copper_centre_dom_sf"/>
</dbReference>
<evidence type="ECO:0000259" key="3">
    <source>
        <dbReference type="Pfam" id="PF00372"/>
    </source>
</evidence>
<evidence type="ECO:0008006" key="8">
    <source>
        <dbReference type="Google" id="ProtNLM"/>
    </source>
</evidence>
<dbReference type="STRING" id="35570.A0A1I8PQQ2"/>
<protein>
    <recommendedName>
        <fullName evidence="8">Larval serum protein 1 gamma chain</fullName>
    </recommendedName>
</protein>
<dbReference type="GO" id="GO:0005615">
    <property type="term" value="C:extracellular space"/>
    <property type="evidence" value="ECO:0007669"/>
    <property type="project" value="UniProtKB-ARBA"/>
</dbReference>
<dbReference type="SUPFAM" id="SSF48050">
    <property type="entry name" value="Hemocyanin, N-terminal domain"/>
    <property type="match status" value="1"/>
</dbReference>
<sequence>MKICLALMALVGLVAASSPLEENKDKMVKQKFLYEIVYRVEDTLMFEDYIKLGTSFVYHKDDYENPPQDYELFMDRYYKAYKYGGNLPKGEFYGVMIPHHQEQMMGLFGIFYYAKTWEIFQRNVCWARLYANEALFVQALTLAVMHRPDMQGIQLPAIYEIFPEYFLNNKFVFEAQKFDYKVWSKLIMYEKQYKDVMYKDYAKYFKEFEGYYHYYYTKDWKVWQWWKLMGLGDNWYAEEDTQDGMKTFWMPVDYTREINFHNKESGLSYFTEDLDWNAYFYYFNMAFAPMLQGKSFALDQQRRGEFYAFTVRQILARYYLERLSHGQGVIPAVNHYAVLEHGYNPQLLHYNGLSFSSRHNDYDMKTFGNQDLYKEMANFRRRLDAIIEQGYYTLANGTNMDLRHPKAIEFIGNMMQGNVDAEFGHNWLQYVHMYFADVDPEAASIEPHVLLNYETMLRDPLFYMSLKKLPDHYDLFHKYIKPYTKEELMLPGVVINDVKISKLLTYFELHDYDASNLMNDRLTFVDGEFVWDQTLKARQMRLSHKDFDFMLTIKSEHKMPVVIRSFLAPKFDEDGRIITLTENRENFWELDKSVWQLDVGSNTINLSSTHFSGTIPERLSYSQRYYDLKHNPADPMNYDESSQGYCGFPNRLLLPRGWDGGMPVQFFFMVTPYQESESKAFKSLKTCTPYADDLPFGYPFDREIDEYEFFTPNMYFKDFRIYHDELWEKLHDVEVFSQLGSFNSKFYKKIVEEYKH</sequence>
<feature type="chain" id="PRO_5009327188" description="Larval serum protein 1 gamma chain" evidence="2">
    <location>
        <begin position="17"/>
        <end position="756"/>
    </location>
</feature>
<dbReference type="SUPFAM" id="SSF48056">
    <property type="entry name" value="Di-copper centre-containing domain"/>
    <property type="match status" value="1"/>
</dbReference>
<gene>
    <name evidence="6" type="primary">106084978</name>
</gene>
<dbReference type="InterPro" id="IPR000896">
    <property type="entry name" value="Hemocyanin/hexamerin_mid_dom"/>
</dbReference>
<dbReference type="PANTHER" id="PTHR11511">
    <property type="entry name" value="LARVAL STORAGE PROTEIN/PHENOLOXIDASE"/>
    <property type="match status" value="1"/>
</dbReference>
<keyword evidence="1" id="KW-0758">Storage protein</keyword>
<dbReference type="PRINTS" id="PR00187">
    <property type="entry name" value="HAEMOCYANIN"/>
</dbReference>
<reference evidence="6" key="1">
    <citation type="submission" date="2020-05" db="UniProtKB">
        <authorList>
            <consortium name="EnsemblMetazoa"/>
        </authorList>
    </citation>
    <scope>IDENTIFICATION</scope>
    <source>
        <strain evidence="6">USDA</strain>
    </source>
</reference>
<dbReference type="InterPro" id="IPR036697">
    <property type="entry name" value="Hemocyanin_N_sf"/>
</dbReference>
<evidence type="ECO:0000313" key="7">
    <source>
        <dbReference type="Proteomes" id="UP000095300"/>
    </source>
</evidence>
<dbReference type="Gene3D" id="1.20.1370.10">
    <property type="entry name" value="Hemocyanin, N-terminal domain"/>
    <property type="match status" value="1"/>
</dbReference>
<dbReference type="InterPro" id="IPR005203">
    <property type="entry name" value="Hemocyanin_C"/>
</dbReference>
<dbReference type="InterPro" id="IPR014756">
    <property type="entry name" value="Ig_E-set"/>
</dbReference>
<dbReference type="SUPFAM" id="SSF81296">
    <property type="entry name" value="E set domains"/>
    <property type="match status" value="1"/>
</dbReference>